<evidence type="ECO:0000313" key="10">
    <source>
        <dbReference type="Proteomes" id="UP001174934"/>
    </source>
</evidence>
<dbReference type="GO" id="GO:0016705">
    <property type="term" value="F:oxidoreductase activity, acting on paired donors, with incorporation or reduction of molecular oxygen"/>
    <property type="evidence" value="ECO:0007669"/>
    <property type="project" value="InterPro"/>
</dbReference>
<comment type="similarity">
    <text evidence="2">Belongs to the cytochrome P450 family.</text>
</comment>
<dbReference type="PRINTS" id="PR00465">
    <property type="entry name" value="EP450IV"/>
</dbReference>
<gene>
    <name evidence="9" type="ORF">B0T17DRAFT_487833</name>
</gene>
<organism evidence="9 10">
    <name type="scientific">Bombardia bombarda</name>
    <dbReference type="NCBI Taxonomy" id="252184"/>
    <lineage>
        <taxon>Eukaryota</taxon>
        <taxon>Fungi</taxon>
        <taxon>Dikarya</taxon>
        <taxon>Ascomycota</taxon>
        <taxon>Pezizomycotina</taxon>
        <taxon>Sordariomycetes</taxon>
        <taxon>Sordariomycetidae</taxon>
        <taxon>Sordariales</taxon>
        <taxon>Lasiosphaeriaceae</taxon>
        <taxon>Bombardia</taxon>
    </lineage>
</organism>
<evidence type="ECO:0000256" key="1">
    <source>
        <dbReference type="ARBA" id="ARBA00001971"/>
    </source>
</evidence>
<dbReference type="InterPro" id="IPR001128">
    <property type="entry name" value="Cyt_P450"/>
</dbReference>
<dbReference type="GO" id="GO:0020037">
    <property type="term" value="F:heme binding"/>
    <property type="evidence" value="ECO:0007669"/>
    <property type="project" value="InterPro"/>
</dbReference>
<evidence type="ECO:0000256" key="2">
    <source>
        <dbReference type="ARBA" id="ARBA00010617"/>
    </source>
</evidence>
<protein>
    <submittedName>
        <fullName evidence="9">Cytochrome P450</fullName>
    </submittedName>
</protein>
<keyword evidence="3 7" id="KW-0479">Metal-binding</keyword>
<sequence length="542" mass="61273">MPVIDSSHCSSTPSIPLFDICVYHAPKEHLAFSAIAIVFVLCLSLKLFAPKKSQQTRRIPVFGYRSAFEPTLSLTSRFVVNARKMVTEGCSKFRDTPFLLRRFDSDVMVLPKKYLNELRLAPASQLNSARALSGSKVYKWTFSSPIVESDIHQRVLGKKLVSEASKYLDLAKTELEYGWSTDIPITDATDRTLEWKEVDISHSVRTLVARMTSKVMLGSIPCRNEEWINMTTDFPVRMFTTRVLLSLFPAWSLPVMSQFIPSRYRLKQHFKTAERIIGPLMKSHIEAVQRRSTGAHVEEEDTLLHSMMDAATGKENEIAEMAARQCLIAFAGVNTTSNTIANVLFDLAAHREWISILLKEIDGTTAELGKMNEQEGAGLKHWLGKLEKLDSFIMESMRINPVMLLTSARYATQPQTMKDGFHIPGGTTVAWPNYFYHHDPSTVAEPDVFDPMRSHRKRHASSEQMTKHTVGRIDVNNLAFGYGKQACPGRMLAAGQIKATVVKFLSEFEFRYPEGKTRPTVCGLNEFSFPDLEAKLLVRLRR</sequence>
<dbReference type="PANTHER" id="PTHR46206">
    <property type="entry name" value="CYTOCHROME P450"/>
    <property type="match status" value="1"/>
</dbReference>
<dbReference type="CDD" id="cd11041">
    <property type="entry name" value="CYP503A1-like"/>
    <property type="match status" value="1"/>
</dbReference>
<dbReference type="PANTHER" id="PTHR46206:SF9">
    <property type="entry name" value="CYTOCHROME P450"/>
    <property type="match status" value="1"/>
</dbReference>
<evidence type="ECO:0000256" key="3">
    <source>
        <dbReference type="ARBA" id="ARBA00022723"/>
    </source>
</evidence>
<dbReference type="EMBL" id="JAULSR010000002">
    <property type="protein sequence ID" value="KAK0630861.1"/>
    <property type="molecule type" value="Genomic_DNA"/>
</dbReference>
<evidence type="ECO:0000256" key="6">
    <source>
        <dbReference type="ARBA" id="ARBA00023033"/>
    </source>
</evidence>
<dbReference type="GO" id="GO:0005506">
    <property type="term" value="F:iron ion binding"/>
    <property type="evidence" value="ECO:0007669"/>
    <property type="project" value="InterPro"/>
</dbReference>
<reference evidence="9" key="1">
    <citation type="submission" date="2023-06" db="EMBL/GenBank/DDBJ databases">
        <title>Genome-scale phylogeny and comparative genomics of the fungal order Sordariales.</title>
        <authorList>
            <consortium name="Lawrence Berkeley National Laboratory"/>
            <person name="Hensen N."/>
            <person name="Bonometti L."/>
            <person name="Westerberg I."/>
            <person name="Brannstrom I.O."/>
            <person name="Guillou S."/>
            <person name="Cros-Aarteil S."/>
            <person name="Calhoun S."/>
            <person name="Haridas S."/>
            <person name="Kuo A."/>
            <person name="Mondo S."/>
            <person name="Pangilinan J."/>
            <person name="Riley R."/>
            <person name="LaButti K."/>
            <person name="Andreopoulos B."/>
            <person name="Lipzen A."/>
            <person name="Chen C."/>
            <person name="Yanf M."/>
            <person name="Daum C."/>
            <person name="Ng V."/>
            <person name="Clum A."/>
            <person name="Steindorff A."/>
            <person name="Ohm R."/>
            <person name="Martin F."/>
            <person name="Silar P."/>
            <person name="Natvig D."/>
            <person name="Lalanne C."/>
            <person name="Gautier V."/>
            <person name="Ament-velasquez S.L."/>
            <person name="Kruys A."/>
            <person name="Hutchinson M.I."/>
            <person name="Powell A.J."/>
            <person name="Barry K."/>
            <person name="Miller A.N."/>
            <person name="Grigoriev I.V."/>
            <person name="Debuchy R."/>
            <person name="Gladieux P."/>
            <person name="Thoren M.H."/>
            <person name="Johannesson H."/>
        </authorList>
    </citation>
    <scope>NUCLEOTIDE SEQUENCE</scope>
    <source>
        <strain evidence="9">SMH3391-2</strain>
    </source>
</reference>
<evidence type="ECO:0000256" key="7">
    <source>
        <dbReference type="PIRSR" id="PIRSR602403-1"/>
    </source>
</evidence>
<comment type="caution">
    <text evidence="9">The sequence shown here is derived from an EMBL/GenBank/DDBJ whole genome shotgun (WGS) entry which is preliminary data.</text>
</comment>
<evidence type="ECO:0000313" key="9">
    <source>
        <dbReference type="EMBL" id="KAK0630861.1"/>
    </source>
</evidence>
<keyword evidence="8" id="KW-1133">Transmembrane helix</keyword>
<dbReference type="Proteomes" id="UP001174934">
    <property type="component" value="Unassembled WGS sequence"/>
</dbReference>
<accession>A0AA40C9W5</accession>
<name>A0AA40C9W5_9PEZI</name>
<feature type="transmembrane region" description="Helical" evidence="8">
    <location>
        <begin position="30"/>
        <end position="49"/>
    </location>
</feature>
<dbReference type="InterPro" id="IPR036396">
    <property type="entry name" value="Cyt_P450_sf"/>
</dbReference>
<evidence type="ECO:0000256" key="4">
    <source>
        <dbReference type="ARBA" id="ARBA00023002"/>
    </source>
</evidence>
<dbReference type="GO" id="GO:0004497">
    <property type="term" value="F:monooxygenase activity"/>
    <property type="evidence" value="ECO:0007669"/>
    <property type="project" value="UniProtKB-KW"/>
</dbReference>
<keyword evidence="7" id="KW-0349">Heme</keyword>
<evidence type="ECO:0000256" key="8">
    <source>
        <dbReference type="SAM" id="Phobius"/>
    </source>
</evidence>
<dbReference type="Gene3D" id="1.10.630.10">
    <property type="entry name" value="Cytochrome P450"/>
    <property type="match status" value="1"/>
</dbReference>
<comment type="cofactor">
    <cofactor evidence="1 7">
        <name>heme</name>
        <dbReference type="ChEBI" id="CHEBI:30413"/>
    </cofactor>
</comment>
<keyword evidence="6" id="KW-0503">Monooxygenase</keyword>
<dbReference type="Pfam" id="PF00067">
    <property type="entry name" value="p450"/>
    <property type="match status" value="1"/>
</dbReference>
<proteinExistence type="inferred from homology"/>
<keyword evidence="5 7" id="KW-0408">Iron</keyword>
<dbReference type="SUPFAM" id="SSF48264">
    <property type="entry name" value="Cytochrome P450"/>
    <property type="match status" value="1"/>
</dbReference>
<keyword evidence="8" id="KW-0812">Transmembrane</keyword>
<keyword evidence="8" id="KW-0472">Membrane</keyword>
<dbReference type="PRINTS" id="PR00385">
    <property type="entry name" value="P450"/>
</dbReference>
<dbReference type="InterPro" id="IPR002403">
    <property type="entry name" value="Cyt_P450_E_grp-IV"/>
</dbReference>
<keyword evidence="4" id="KW-0560">Oxidoreductase</keyword>
<keyword evidence="10" id="KW-1185">Reference proteome</keyword>
<evidence type="ECO:0000256" key="5">
    <source>
        <dbReference type="ARBA" id="ARBA00023004"/>
    </source>
</evidence>
<dbReference type="AlphaFoldDB" id="A0AA40C9W5"/>
<feature type="binding site" description="axial binding residue" evidence="7">
    <location>
        <position position="487"/>
    </location>
    <ligand>
        <name>heme</name>
        <dbReference type="ChEBI" id="CHEBI:30413"/>
    </ligand>
    <ligandPart>
        <name>Fe</name>
        <dbReference type="ChEBI" id="CHEBI:18248"/>
    </ligandPart>
</feature>